<evidence type="ECO:0000313" key="3">
    <source>
        <dbReference type="Proteomes" id="UP000184501"/>
    </source>
</evidence>
<proteinExistence type="predicted"/>
<dbReference type="SUPFAM" id="SSF53335">
    <property type="entry name" value="S-adenosyl-L-methionine-dependent methyltransferases"/>
    <property type="match status" value="1"/>
</dbReference>
<evidence type="ECO:0000256" key="1">
    <source>
        <dbReference type="ARBA" id="ARBA00022679"/>
    </source>
</evidence>
<dbReference type="GO" id="GO:0008168">
    <property type="term" value="F:methyltransferase activity"/>
    <property type="evidence" value="ECO:0007669"/>
    <property type="project" value="UniProtKB-KW"/>
</dbReference>
<dbReference type="GO" id="GO:0032259">
    <property type="term" value="P:methylation"/>
    <property type="evidence" value="ECO:0007669"/>
    <property type="project" value="UniProtKB-KW"/>
</dbReference>
<keyword evidence="1 2" id="KW-0808">Transferase</keyword>
<dbReference type="Pfam" id="PF13489">
    <property type="entry name" value="Methyltransf_23"/>
    <property type="match status" value="1"/>
</dbReference>
<sequence>MNGPRDEPGATDTERGYATVLGHHIPTEAERLRALEAVFDPTTVTVLTGLAVGPGWRCLELGAGGGSVARWLRDRCGPGAVVVTDVDTRLLAGLGEGVEVLRHDLTSDDFPDRRFDLVHVRAVLLHLPDPRRQLGRIARWVAPGGWLVVEDPVFSLAETSPDPDYRRMVGALRECMRRVVGTDLSWARSLPTAFAELGLVDLRLTPTVTVVGMGGANDHMWRLLVEQIAGPLAARGLATEPEARAWVDRFDDPAFVELSLTMLSMAGRRPPDR</sequence>
<dbReference type="STRING" id="2017.SAMN05444320_104475"/>
<dbReference type="EMBL" id="FQVN01000004">
    <property type="protein sequence ID" value="SHF66889.1"/>
    <property type="molecule type" value="Genomic_DNA"/>
</dbReference>
<protein>
    <submittedName>
        <fullName evidence="2">Methyltransferase domain-containing protein</fullName>
    </submittedName>
</protein>
<dbReference type="Gene3D" id="3.40.50.150">
    <property type="entry name" value="Vaccinia Virus protein VP39"/>
    <property type="match status" value="1"/>
</dbReference>
<dbReference type="PANTHER" id="PTHR43861">
    <property type="entry name" value="TRANS-ACONITATE 2-METHYLTRANSFERASE-RELATED"/>
    <property type="match status" value="1"/>
</dbReference>
<dbReference type="CDD" id="cd02440">
    <property type="entry name" value="AdoMet_MTases"/>
    <property type="match status" value="1"/>
</dbReference>
<dbReference type="AlphaFoldDB" id="A0A1M5DIN6"/>
<keyword evidence="2" id="KW-0489">Methyltransferase</keyword>
<gene>
    <name evidence="2" type="ORF">SAMN05444320_104475</name>
</gene>
<name>A0A1M5DIN6_STRHI</name>
<keyword evidence="3" id="KW-1185">Reference proteome</keyword>
<dbReference type="Proteomes" id="UP000184501">
    <property type="component" value="Unassembled WGS sequence"/>
</dbReference>
<dbReference type="PANTHER" id="PTHR43861:SF3">
    <property type="entry name" value="PUTATIVE (AFU_ORTHOLOGUE AFUA_2G14390)-RELATED"/>
    <property type="match status" value="1"/>
</dbReference>
<reference evidence="2 3" key="1">
    <citation type="submission" date="2016-11" db="EMBL/GenBank/DDBJ databases">
        <authorList>
            <person name="Jaros S."/>
            <person name="Januszkiewicz K."/>
            <person name="Wedrychowicz H."/>
        </authorList>
    </citation>
    <scope>NUCLEOTIDE SEQUENCE [LARGE SCALE GENOMIC DNA]</scope>
    <source>
        <strain evidence="2 3">DSM 44523</strain>
    </source>
</reference>
<dbReference type="RefSeq" id="WP_073483915.1">
    <property type="nucleotide sequence ID" value="NZ_FQVN01000004.1"/>
</dbReference>
<dbReference type="OrthoDB" id="3469983at2"/>
<evidence type="ECO:0000313" key="2">
    <source>
        <dbReference type="EMBL" id="SHF66889.1"/>
    </source>
</evidence>
<dbReference type="InterPro" id="IPR029063">
    <property type="entry name" value="SAM-dependent_MTases_sf"/>
</dbReference>
<accession>A0A1M5DIN6</accession>
<organism evidence="2 3">
    <name type="scientific">Streptoalloteichus hindustanus</name>
    <dbReference type="NCBI Taxonomy" id="2017"/>
    <lineage>
        <taxon>Bacteria</taxon>
        <taxon>Bacillati</taxon>
        <taxon>Actinomycetota</taxon>
        <taxon>Actinomycetes</taxon>
        <taxon>Pseudonocardiales</taxon>
        <taxon>Pseudonocardiaceae</taxon>
        <taxon>Streptoalloteichus</taxon>
    </lineage>
</organism>